<protein>
    <submittedName>
        <fullName evidence="1">Uncharacterized protein</fullName>
    </submittedName>
</protein>
<keyword evidence="2" id="KW-1185">Reference proteome</keyword>
<sequence length="146" mass="16891">MDILSKQVQLKWLFEVSVNREICVVILTVFKGLYDFGQERFFDLLLQHSTFDYFATEWHIILLQIAMMRCSGWILGKANGVPLIAKGPKQVCSIALQLLEGRGHRRRQMGWEVVEGMVRWVKPPLLYACSVANTLPQAGRRLWNEK</sequence>
<gene>
    <name evidence="1" type="ORF">MUK42_23914</name>
</gene>
<proteinExistence type="predicted"/>
<accession>A0A9E7G4T3</accession>
<dbReference type="EMBL" id="CP097507">
    <property type="protein sequence ID" value="URE05559.1"/>
    <property type="molecule type" value="Genomic_DNA"/>
</dbReference>
<reference evidence="1" key="1">
    <citation type="submission" date="2022-05" db="EMBL/GenBank/DDBJ databases">
        <title>The Musa troglodytarum L. genome provides insights into the mechanism of non-climacteric behaviour and enrichment of carotenoids.</title>
        <authorList>
            <person name="Wang J."/>
        </authorList>
    </citation>
    <scope>NUCLEOTIDE SEQUENCE</scope>
    <source>
        <tissue evidence="1">Leaf</tissue>
    </source>
</reference>
<dbReference type="Proteomes" id="UP001055439">
    <property type="component" value="Chromosome 5"/>
</dbReference>
<dbReference type="AlphaFoldDB" id="A0A9E7G4T3"/>
<evidence type="ECO:0000313" key="1">
    <source>
        <dbReference type="EMBL" id="URE05559.1"/>
    </source>
</evidence>
<name>A0A9E7G4T3_9LILI</name>
<evidence type="ECO:0000313" key="2">
    <source>
        <dbReference type="Proteomes" id="UP001055439"/>
    </source>
</evidence>
<organism evidence="1 2">
    <name type="scientific">Musa troglodytarum</name>
    <name type="common">fe'i banana</name>
    <dbReference type="NCBI Taxonomy" id="320322"/>
    <lineage>
        <taxon>Eukaryota</taxon>
        <taxon>Viridiplantae</taxon>
        <taxon>Streptophyta</taxon>
        <taxon>Embryophyta</taxon>
        <taxon>Tracheophyta</taxon>
        <taxon>Spermatophyta</taxon>
        <taxon>Magnoliopsida</taxon>
        <taxon>Liliopsida</taxon>
        <taxon>Zingiberales</taxon>
        <taxon>Musaceae</taxon>
        <taxon>Musa</taxon>
    </lineage>
</organism>